<feature type="transmembrane region" description="Helical" evidence="2">
    <location>
        <begin position="116"/>
        <end position="134"/>
    </location>
</feature>
<dbReference type="EMBL" id="CAUYUJ010005247">
    <property type="protein sequence ID" value="CAK0812879.1"/>
    <property type="molecule type" value="Genomic_DNA"/>
</dbReference>
<feature type="compositionally biased region" description="Basic residues" evidence="1">
    <location>
        <begin position="12"/>
        <end position="41"/>
    </location>
</feature>
<feature type="region of interest" description="Disordered" evidence="1">
    <location>
        <begin position="6"/>
        <end position="46"/>
    </location>
</feature>
<protein>
    <recommendedName>
        <fullName evidence="5">Steroid 5-alpha reductase C-terminal domain-containing protein</fullName>
    </recommendedName>
</protein>
<evidence type="ECO:0000313" key="3">
    <source>
        <dbReference type="EMBL" id="CAK0812879.1"/>
    </source>
</evidence>
<evidence type="ECO:0008006" key="5">
    <source>
        <dbReference type="Google" id="ProtNLM"/>
    </source>
</evidence>
<keyword evidence="4" id="KW-1185">Reference proteome</keyword>
<proteinExistence type="predicted"/>
<feature type="transmembrane region" description="Helical" evidence="2">
    <location>
        <begin position="83"/>
        <end position="104"/>
    </location>
</feature>
<comment type="caution">
    <text evidence="3">The sequence shown here is derived from an EMBL/GenBank/DDBJ whole genome shotgun (WGS) entry which is preliminary data.</text>
</comment>
<sequence>VCASLRGGQRAGLRHQRGHGLARALGPHRHGRVRGRGRGHAGPRPADSNLSAAAVALWAARLTSFLFYRALQVGRDDRLERTLSTTSGAFGFWFISWLWGWLTVLPHALGAASAGPRPRLGLGAVAAGALYFFGGQGPRRLPEMVVQAGDPLNKGKFCDVGLWSFSQHPNYFGNLCLWLGIFLLNVPVLHAQGAAAAAGGIADSSLAHRALAAAWAGRRVLLGAVGPLFLGALFFAQETSRAAPSPTRSS</sequence>
<feature type="non-terminal residue" evidence="3">
    <location>
        <position position="1"/>
    </location>
</feature>
<reference evidence="3" key="1">
    <citation type="submission" date="2023-10" db="EMBL/GenBank/DDBJ databases">
        <authorList>
            <person name="Chen Y."/>
            <person name="Shah S."/>
            <person name="Dougan E. K."/>
            <person name="Thang M."/>
            <person name="Chan C."/>
        </authorList>
    </citation>
    <scope>NUCLEOTIDE SEQUENCE [LARGE SCALE GENOMIC DNA]</scope>
</reference>
<dbReference type="InterPro" id="IPR010721">
    <property type="entry name" value="UstE-like"/>
</dbReference>
<organism evidence="3 4">
    <name type="scientific">Prorocentrum cordatum</name>
    <dbReference type="NCBI Taxonomy" id="2364126"/>
    <lineage>
        <taxon>Eukaryota</taxon>
        <taxon>Sar</taxon>
        <taxon>Alveolata</taxon>
        <taxon>Dinophyceae</taxon>
        <taxon>Prorocentrales</taxon>
        <taxon>Prorocentraceae</taxon>
        <taxon>Prorocentrum</taxon>
    </lineage>
</organism>
<evidence type="ECO:0000256" key="1">
    <source>
        <dbReference type="SAM" id="MobiDB-lite"/>
    </source>
</evidence>
<evidence type="ECO:0000313" key="4">
    <source>
        <dbReference type="Proteomes" id="UP001189429"/>
    </source>
</evidence>
<dbReference type="PANTHER" id="PTHR32251">
    <property type="entry name" value="3-OXO-5-ALPHA-STEROID 4-DEHYDROGENASE"/>
    <property type="match status" value="1"/>
</dbReference>
<dbReference type="Proteomes" id="UP001189429">
    <property type="component" value="Unassembled WGS sequence"/>
</dbReference>
<dbReference type="Pfam" id="PF06966">
    <property type="entry name" value="DUF1295"/>
    <property type="match status" value="1"/>
</dbReference>
<keyword evidence="2" id="KW-0472">Membrane</keyword>
<keyword evidence="2" id="KW-0812">Transmembrane</keyword>
<name>A0ABN9R3F1_9DINO</name>
<dbReference type="Gene3D" id="1.20.120.1630">
    <property type="match status" value="1"/>
</dbReference>
<accession>A0ABN9R3F1</accession>
<dbReference type="PANTHER" id="PTHR32251:SF17">
    <property type="entry name" value="STEROID 5-ALPHA REDUCTASE C-TERMINAL DOMAIN-CONTAINING PROTEIN"/>
    <property type="match status" value="1"/>
</dbReference>
<keyword evidence="2" id="KW-1133">Transmembrane helix</keyword>
<gene>
    <name evidence="3" type="ORF">PCOR1329_LOCUS17019</name>
</gene>
<evidence type="ECO:0000256" key="2">
    <source>
        <dbReference type="SAM" id="Phobius"/>
    </source>
</evidence>